<gene>
    <name evidence="2" type="ORF">L21SP5_01862</name>
</gene>
<organism evidence="2 3">
    <name type="scientific">Salinivirga cyanobacteriivorans</name>
    <dbReference type="NCBI Taxonomy" id="1307839"/>
    <lineage>
        <taxon>Bacteria</taxon>
        <taxon>Pseudomonadati</taxon>
        <taxon>Bacteroidota</taxon>
        <taxon>Bacteroidia</taxon>
        <taxon>Bacteroidales</taxon>
        <taxon>Salinivirgaceae</taxon>
        <taxon>Salinivirga</taxon>
    </lineage>
</organism>
<evidence type="ECO:0000313" key="3">
    <source>
        <dbReference type="Proteomes" id="UP000064893"/>
    </source>
</evidence>
<evidence type="ECO:0000313" key="2">
    <source>
        <dbReference type="EMBL" id="ALO15502.1"/>
    </source>
</evidence>
<dbReference type="AlphaFoldDB" id="A0A0S2HZR0"/>
<proteinExistence type="predicted"/>
<dbReference type="InterPro" id="IPR008969">
    <property type="entry name" value="CarboxyPept-like_regulatory"/>
</dbReference>
<dbReference type="InterPro" id="IPR002035">
    <property type="entry name" value="VWF_A"/>
</dbReference>
<dbReference type="Pfam" id="PF12450">
    <property type="entry name" value="vWF_A"/>
    <property type="match status" value="1"/>
</dbReference>
<dbReference type="SMART" id="SM00327">
    <property type="entry name" value="VWA"/>
    <property type="match status" value="1"/>
</dbReference>
<dbReference type="PANTHER" id="PTHR10579:SF43">
    <property type="entry name" value="ZINC FINGER (C3HC4-TYPE RING FINGER) FAMILY PROTEIN"/>
    <property type="match status" value="1"/>
</dbReference>
<dbReference type="EMBL" id="CP013118">
    <property type="protein sequence ID" value="ALO15502.1"/>
    <property type="molecule type" value="Genomic_DNA"/>
</dbReference>
<dbReference type="SUPFAM" id="SSF49464">
    <property type="entry name" value="Carboxypeptidase regulatory domain-like"/>
    <property type="match status" value="1"/>
</dbReference>
<dbReference type="Proteomes" id="UP000064893">
    <property type="component" value="Chromosome"/>
</dbReference>
<dbReference type="PATRIC" id="fig|1307839.3.peg.1968"/>
<dbReference type="Gene3D" id="2.60.40.1120">
    <property type="entry name" value="Carboxypeptidase-like, regulatory domain"/>
    <property type="match status" value="1"/>
</dbReference>
<dbReference type="PANTHER" id="PTHR10579">
    <property type="entry name" value="CALCIUM-ACTIVATED CHLORIDE CHANNEL REGULATOR"/>
    <property type="match status" value="1"/>
</dbReference>
<dbReference type="Gene3D" id="3.40.50.410">
    <property type="entry name" value="von Willebrand factor, type A domain"/>
    <property type="match status" value="1"/>
</dbReference>
<dbReference type="InterPro" id="IPR051266">
    <property type="entry name" value="CLCR"/>
</dbReference>
<dbReference type="Pfam" id="PF12034">
    <property type="entry name" value="YfbK_C"/>
    <property type="match status" value="1"/>
</dbReference>
<name>A0A0S2HZR0_9BACT</name>
<dbReference type="CDD" id="cd01465">
    <property type="entry name" value="vWA_subgroup"/>
    <property type="match status" value="1"/>
</dbReference>
<dbReference type="InterPro" id="IPR036465">
    <property type="entry name" value="vWFA_dom_sf"/>
</dbReference>
<dbReference type="Pfam" id="PF13620">
    <property type="entry name" value="CarboxypepD_reg"/>
    <property type="match status" value="1"/>
</dbReference>
<dbReference type="InterPro" id="IPR021908">
    <property type="entry name" value="YfbK_C"/>
</dbReference>
<protein>
    <submittedName>
        <fullName evidence="2">Magnesium chelatase subunit D</fullName>
    </submittedName>
</protein>
<accession>A0A0S2HZR0</accession>
<dbReference type="Pfam" id="PF00092">
    <property type="entry name" value="VWA"/>
    <property type="match status" value="1"/>
</dbReference>
<dbReference type="KEGG" id="blq:L21SP5_01862"/>
<sequence>MFHLNLKVMKNIHLIMIIAAMLLAGNLNAIKVSGIVTSKATGNPVQGVNVSMKSNVMNYAVTDQKGRYNINVPGTAILVFRTSGMQPHEEKVSGRNIINVSLMPVITKEKQVEEAELDDHLAFTEPTISRNKKLSAAQTTVTGAANYRMPSEPYNREGYATVIENDFNKSIKDPLSTFSIDVDAASYSNMRRFLNNGRKPPVDAVRIEEMINYFSYDYPEPEGKDPFAIYQEVNTCPWNKENMLLHIGLQGKKLDMEDLPPSNIVFLLDVSGSMNTPNKLPLLKKAFKLLVKQLDEDDRVAIVVYAGSSGLVLPSTSGDQKEKILQSLNNLRAGGSTAGAAGLKLAYEVAADNFIRRGNNRIILATDGDFNVGVSSDAEMERLIMKKRDKGIFISVLGFGMGNYQDSKMEIIADKGNGNYSYIDNILEAKKVLVNEFGGTLFTIAKDVKIQIEFNPAVVESYRLIGYENRLLNDEDFEDDKKDAGELGAGHTVTALYEIVPAGNASSQINTLKYQTAQINALAKEGSEVATVKFRYKKPDGAKSILMEEVIAYHKKRFDRSSDNFRFSAAVAGFGMLLRDSKYKGELTTTDVIQIAQSAKGQDKEGYRSELIRLMKLSELL</sequence>
<dbReference type="SUPFAM" id="SSF53300">
    <property type="entry name" value="vWA-like"/>
    <property type="match status" value="1"/>
</dbReference>
<dbReference type="STRING" id="1307839.L21SP5_01862"/>
<evidence type="ECO:0000259" key="1">
    <source>
        <dbReference type="PROSITE" id="PS50234"/>
    </source>
</evidence>
<dbReference type="InterPro" id="IPR022156">
    <property type="entry name" value="Uncharacterised_YfbK_N"/>
</dbReference>
<keyword evidence="3" id="KW-1185">Reference proteome</keyword>
<dbReference type="PROSITE" id="PS50234">
    <property type="entry name" value="VWFA"/>
    <property type="match status" value="1"/>
</dbReference>
<reference evidence="2 3" key="1">
    <citation type="submission" date="2015-11" db="EMBL/GenBank/DDBJ databases">
        <title>Description and complete genome sequence of a novel strain predominating in hypersaline microbial mats and representing a new family of the Bacteriodetes phylum.</title>
        <authorList>
            <person name="Spring S."/>
            <person name="Bunk B."/>
            <person name="Sproer C."/>
            <person name="Klenk H.-P."/>
        </authorList>
    </citation>
    <scope>NUCLEOTIDE SEQUENCE [LARGE SCALE GENOMIC DNA]</scope>
    <source>
        <strain evidence="2 3">L21-Spi-D4</strain>
    </source>
</reference>
<feature type="domain" description="VWFA" evidence="1">
    <location>
        <begin position="263"/>
        <end position="441"/>
    </location>
</feature>